<dbReference type="Gene3D" id="3.40.720.10">
    <property type="entry name" value="Alkaline Phosphatase, subunit A"/>
    <property type="match status" value="1"/>
</dbReference>
<dbReference type="EC" id="5.4.2.7" evidence="1"/>
<dbReference type="KEGG" id="mala:NCTC10135_01108"/>
<evidence type="ECO:0000313" key="1">
    <source>
        <dbReference type="EMBL" id="SYV90584.1"/>
    </source>
</evidence>
<dbReference type="GO" id="GO:0008973">
    <property type="term" value="F:phosphopentomutase activity"/>
    <property type="evidence" value="ECO:0007669"/>
    <property type="project" value="UniProtKB-EC"/>
</dbReference>
<dbReference type="Proteomes" id="UP000259864">
    <property type="component" value="Chromosome 1"/>
</dbReference>
<evidence type="ECO:0000313" key="2">
    <source>
        <dbReference type="Proteomes" id="UP000259864"/>
    </source>
</evidence>
<reference evidence="2" key="1">
    <citation type="submission" date="2018-06" db="EMBL/GenBank/DDBJ databases">
        <authorList>
            <consortium name="Pathogen Informatics"/>
        </authorList>
    </citation>
    <scope>NUCLEOTIDE SEQUENCE [LARGE SCALE GENOMIC DNA]</scope>
    <source>
        <strain evidence="2">NCTC10135</strain>
    </source>
</reference>
<proteinExistence type="predicted"/>
<dbReference type="InterPro" id="IPR017850">
    <property type="entry name" value="Alkaline_phosphatase_core_sf"/>
</dbReference>
<gene>
    <name evidence="1" type="primary">deoB_2</name>
    <name evidence="1" type="ORF">NCTC10135_01108</name>
</gene>
<protein>
    <submittedName>
        <fullName evidence="1">Phosphopentomutase</fullName>
        <ecNumber evidence="1">5.4.2.7</ecNumber>
    </submittedName>
</protein>
<dbReference type="AlphaFoldDB" id="A0A3B0PB64"/>
<name>A0A3B0PB64_9BACT</name>
<sequence length="47" mass="5257">MKFKRIFFIVTDGLGIGPEPRQEEFGDKGANSLLHASEALPLEIPTW</sequence>
<organism evidence="1 2">
    <name type="scientific">Metamycoplasma alkalescens</name>
    <dbReference type="NCBI Taxonomy" id="45363"/>
    <lineage>
        <taxon>Bacteria</taxon>
        <taxon>Bacillati</taxon>
        <taxon>Mycoplasmatota</taxon>
        <taxon>Mycoplasmoidales</taxon>
        <taxon>Metamycoplasmataceae</taxon>
        <taxon>Metamycoplasma</taxon>
    </lineage>
</organism>
<accession>A0A3B0PB64</accession>
<dbReference type="SUPFAM" id="SSF53649">
    <property type="entry name" value="Alkaline phosphatase-like"/>
    <property type="match status" value="1"/>
</dbReference>
<feature type="non-terminal residue" evidence="1">
    <location>
        <position position="47"/>
    </location>
</feature>
<keyword evidence="1" id="KW-0413">Isomerase</keyword>
<dbReference type="EMBL" id="LS991949">
    <property type="protein sequence ID" value="SYV90584.1"/>
    <property type="molecule type" value="Genomic_DNA"/>
</dbReference>